<dbReference type="SFLD" id="SFLDS00003">
    <property type="entry name" value="Haloacid_Dehalogenase"/>
    <property type="match status" value="1"/>
</dbReference>
<name>A0ABX7G8T9_9GAMM</name>
<dbReference type="NCBIfam" id="TIGR01549">
    <property type="entry name" value="HAD-SF-IA-v1"/>
    <property type="match status" value="1"/>
</dbReference>
<dbReference type="Proteomes" id="UP000596252">
    <property type="component" value="Chromosome"/>
</dbReference>
<dbReference type="InterPro" id="IPR041492">
    <property type="entry name" value="HAD_2"/>
</dbReference>
<dbReference type="SFLD" id="SFLDG01129">
    <property type="entry name" value="C1.5:_HAD__Beta-PGM__Phosphata"/>
    <property type="match status" value="1"/>
</dbReference>
<dbReference type="PANTHER" id="PTHR43434">
    <property type="entry name" value="PHOSPHOGLYCOLATE PHOSPHATASE"/>
    <property type="match status" value="1"/>
</dbReference>
<evidence type="ECO:0000313" key="5">
    <source>
        <dbReference type="EMBL" id="QRH03628.1"/>
    </source>
</evidence>
<dbReference type="InterPro" id="IPR036412">
    <property type="entry name" value="HAD-like_sf"/>
</dbReference>
<organism evidence="5 6">
    <name type="scientific">Shewanella litorisediminis</name>
    <dbReference type="NCBI Taxonomy" id="1173586"/>
    <lineage>
        <taxon>Bacteria</taxon>
        <taxon>Pseudomonadati</taxon>
        <taxon>Pseudomonadota</taxon>
        <taxon>Gammaproteobacteria</taxon>
        <taxon>Alteromonadales</taxon>
        <taxon>Shewanellaceae</taxon>
        <taxon>Shewanella</taxon>
    </lineage>
</organism>
<evidence type="ECO:0000256" key="3">
    <source>
        <dbReference type="ARBA" id="ARBA00022842"/>
    </source>
</evidence>
<dbReference type="Gene3D" id="1.10.150.240">
    <property type="entry name" value="Putative phosphatase, domain 2"/>
    <property type="match status" value="1"/>
</dbReference>
<evidence type="ECO:0000256" key="2">
    <source>
        <dbReference type="ARBA" id="ARBA00022801"/>
    </source>
</evidence>
<reference evidence="5 6" key="1">
    <citation type="journal article" date="2012" name="Antonie Van Leeuwenhoek">
        <title>Shewanella litorisediminis sp. nov., a gammaproteobacterium isolated from a tidal flat sediment.</title>
        <authorList>
            <person name="Lee M.H."/>
            <person name="Yoon J.H."/>
        </authorList>
    </citation>
    <scope>NUCLEOTIDE SEQUENCE [LARGE SCALE GENOMIC DNA]</scope>
    <source>
        <strain evidence="5 6">SMK1-12</strain>
    </source>
</reference>
<proteinExistence type="predicted"/>
<keyword evidence="1" id="KW-0479">Metal-binding</keyword>
<keyword evidence="4" id="KW-0119">Carbohydrate metabolism</keyword>
<dbReference type="InterPro" id="IPR023198">
    <property type="entry name" value="PGP-like_dom2"/>
</dbReference>
<sequence length="213" mass="22781">MRGVLFDLDGTLVDTAPDLVAALNLALDDFGFSRVSLDSLRAVASHGSLALVKAAQPGLEDAMATQVQQALLMHYGKVNGTEALLFPGMPGLLEHLHSHSIPWGIVTNKAARYARPLLDRLGLAHQCTSLISGDTVTRGKPDAGPMLLGASHLGTNAGHILYLGDARRDMEAARRAGMVSVLAAWGYLSSLDEAHDWPIDIRLMHPEDLIAHL</sequence>
<dbReference type="EMBL" id="CP069213">
    <property type="protein sequence ID" value="QRH03628.1"/>
    <property type="molecule type" value="Genomic_DNA"/>
</dbReference>
<accession>A0ABX7G8T9</accession>
<dbReference type="InterPro" id="IPR023214">
    <property type="entry name" value="HAD_sf"/>
</dbReference>
<evidence type="ECO:0000256" key="1">
    <source>
        <dbReference type="ARBA" id="ARBA00022723"/>
    </source>
</evidence>
<keyword evidence="2 5" id="KW-0378">Hydrolase</keyword>
<dbReference type="Pfam" id="PF13419">
    <property type="entry name" value="HAD_2"/>
    <property type="match status" value="1"/>
</dbReference>
<evidence type="ECO:0000313" key="6">
    <source>
        <dbReference type="Proteomes" id="UP000596252"/>
    </source>
</evidence>
<protein>
    <submittedName>
        <fullName evidence="5">HAD-IA family hydrolase</fullName>
    </submittedName>
</protein>
<keyword evidence="6" id="KW-1185">Reference proteome</keyword>
<keyword evidence="3" id="KW-0460">Magnesium</keyword>
<dbReference type="PANTHER" id="PTHR43434:SF23">
    <property type="entry name" value="PHOSPHOGLYCOLATE PHOSPHATASE"/>
    <property type="match status" value="1"/>
</dbReference>
<dbReference type="Gene3D" id="3.40.50.1000">
    <property type="entry name" value="HAD superfamily/HAD-like"/>
    <property type="match status" value="1"/>
</dbReference>
<dbReference type="GO" id="GO:0016787">
    <property type="term" value="F:hydrolase activity"/>
    <property type="evidence" value="ECO:0007669"/>
    <property type="project" value="UniProtKB-KW"/>
</dbReference>
<evidence type="ECO:0000256" key="4">
    <source>
        <dbReference type="ARBA" id="ARBA00023277"/>
    </source>
</evidence>
<gene>
    <name evidence="5" type="ORF">JQC75_08620</name>
</gene>
<dbReference type="SUPFAM" id="SSF56784">
    <property type="entry name" value="HAD-like"/>
    <property type="match status" value="1"/>
</dbReference>
<dbReference type="InterPro" id="IPR006439">
    <property type="entry name" value="HAD-SF_hydro_IA"/>
</dbReference>
<dbReference type="InterPro" id="IPR050155">
    <property type="entry name" value="HAD-like_hydrolase_sf"/>
</dbReference>